<dbReference type="Proteomes" id="UP000789901">
    <property type="component" value="Unassembled WGS sequence"/>
</dbReference>
<feature type="transmembrane region" description="Helical" evidence="1">
    <location>
        <begin position="57"/>
        <end position="76"/>
    </location>
</feature>
<keyword evidence="1" id="KW-0472">Membrane</keyword>
<accession>A0ABN7UIZ1</accession>
<keyword evidence="1" id="KW-1133">Transmembrane helix</keyword>
<proteinExistence type="predicted"/>
<keyword evidence="1" id="KW-0812">Transmembrane</keyword>
<comment type="caution">
    <text evidence="2">The sequence shown here is derived from an EMBL/GenBank/DDBJ whole genome shotgun (WGS) entry which is preliminary data.</text>
</comment>
<dbReference type="EMBL" id="CAJVQB010002993">
    <property type="protein sequence ID" value="CAG8594088.1"/>
    <property type="molecule type" value="Genomic_DNA"/>
</dbReference>
<keyword evidence="3" id="KW-1185">Reference proteome</keyword>
<organism evidence="2 3">
    <name type="scientific">Gigaspora margarita</name>
    <dbReference type="NCBI Taxonomy" id="4874"/>
    <lineage>
        <taxon>Eukaryota</taxon>
        <taxon>Fungi</taxon>
        <taxon>Fungi incertae sedis</taxon>
        <taxon>Mucoromycota</taxon>
        <taxon>Glomeromycotina</taxon>
        <taxon>Glomeromycetes</taxon>
        <taxon>Diversisporales</taxon>
        <taxon>Gigasporaceae</taxon>
        <taxon>Gigaspora</taxon>
    </lineage>
</organism>
<gene>
    <name evidence="2" type="ORF">GMARGA_LOCUS6552</name>
</gene>
<evidence type="ECO:0000313" key="2">
    <source>
        <dbReference type="EMBL" id="CAG8594088.1"/>
    </source>
</evidence>
<evidence type="ECO:0000313" key="3">
    <source>
        <dbReference type="Proteomes" id="UP000789901"/>
    </source>
</evidence>
<protein>
    <submittedName>
        <fullName evidence="2">41523_t:CDS:1</fullName>
    </submittedName>
</protein>
<reference evidence="2 3" key="1">
    <citation type="submission" date="2021-06" db="EMBL/GenBank/DDBJ databases">
        <authorList>
            <person name="Kallberg Y."/>
            <person name="Tangrot J."/>
            <person name="Rosling A."/>
        </authorList>
    </citation>
    <scope>NUCLEOTIDE SEQUENCE [LARGE SCALE GENOMIC DNA]</scope>
    <source>
        <strain evidence="2 3">120-4 pot B 10/14</strain>
    </source>
</reference>
<name>A0ABN7UIZ1_GIGMA</name>
<evidence type="ECO:0000256" key="1">
    <source>
        <dbReference type="SAM" id="Phobius"/>
    </source>
</evidence>
<sequence length="133" mass="15039">MSTQSCIVDQDIKRVMTFEHILGCLSGIVLNREEFQTVTQRKLILISLDWTRPQDPLLSFGSASILAILTLMFFLVRGVHDFGNPDLGLSTVTELDTLPPSFVNKFIPSQWFIDGKTKRGCQNKESDVTINRH</sequence>